<gene>
    <name evidence="2" type="ORF">CDCA_CDCA16G4178</name>
</gene>
<dbReference type="InterPro" id="IPR050912">
    <property type="entry name" value="LOX-like_protein"/>
</dbReference>
<dbReference type="GO" id="GO:0005615">
    <property type="term" value="C:extracellular space"/>
    <property type="evidence" value="ECO:0007669"/>
    <property type="project" value="TreeGrafter"/>
</dbReference>
<feature type="signal peptide" evidence="1">
    <location>
        <begin position="1"/>
        <end position="29"/>
    </location>
</feature>
<dbReference type="PANTHER" id="PTHR45817:SF4">
    <property type="entry name" value="LYSYL OXIDASE-LIKE-RELATED"/>
    <property type="match status" value="1"/>
</dbReference>
<dbReference type="EMBL" id="JANCYW010000016">
    <property type="protein sequence ID" value="KAK4538153.1"/>
    <property type="molecule type" value="Genomic_DNA"/>
</dbReference>
<dbReference type="GO" id="GO:0004720">
    <property type="term" value="F:protein-lysine 6-oxidase activity"/>
    <property type="evidence" value="ECO:0007669"/>
    <property type="project" value="TreeGrafter"/>
</dbReference>
<keyword evidence="1" id="KW-0732">Signal</keyword>
<accession>A0AAV9J0P3</accession>
<dbReference type="AlphaFoldDB" id="A0AAV9J0P3"/>
<organism evidence="2 3">
    <name type="scientific">Cyanidium caldarium</name>
    <name type="common">Red alga</name>
    <dbReference type="NCBI Taxonomy" id="2771"/>
    <lineage>
        <taxon>Eukaryota</taxon>
        <taxon>Rhodophyta</taxon>
        <taxon>Bangiophyceae</taxon>
        <taxon>Cyanidiales</taxon>
        <taxon>Cyanidiaceae</taxon>
        <taxon>Cyanidium</taxon>
    </lineage>
</organism>
<name>A0AAV9J0P3_CYACA</name>
<evidence type="ECO:0000313" key="2">
    <source>
        <dbReference type="EMBL" id="KAK4538153.1"/>
    </source>
</evidence>
<keyword evidence="3" id="KW-1185">Reference proteome</keyword>
<protein>
    <submittedName>
        <fullName evidence="2">Uncharacterized protein</fullName>
    </submittedName>
</protein>
<evidence type="ECO:0000256" key="1">
    <source>
        <dbReference type="SAM" id="SignalP"/>
    </source>
</evidence>
<dbReference type="PRINTS" id="PR00074">
    <property type="entry name" value="LYSYLOXIDASE"/>
</dbReference>
<comment type="caution">
    <text evidence="2">The sequence shown here is derived from an EMBL/GenBank/DDBJ whole genome shotgun (WGS) entry which is preliminary data.</text>
</comment>
<dbReference type="InterPro" id="IPR001695">
    <property type="entry name" value="Lysyl_oxidase"/>
</dbReference>
<evidence type="ECO:0000313" key="3">
    <source>
        <dbReference type="Proteomes" id="UP001301350"/>
    </source>
</evidence>
<feature type="chain" id="PRO_5043776544" evidence="1">
    <location>
        <begin position="30"/>
        <end position="223"/>
    </location>
</feature>
<dbReference type="Pfam" id="PF01186">
    <property type="entry name" value="Lysyl_oxidase"/>
    <property type="match status" value="1"/>
</dbReference>
<sequence length="223" mass="24459">MNTRGIRGAFWLLVAAVVAVLAVSGRVRAQAKYDLEPSKEVFVESIKIAHKSFTPSNCAFEEGCVGGTGTRKLLLMAGAMGNNGPDDFVVGNPAQHPNIYTWDDCTGQFITRKPMLNFSLWDSSGNQVATGRKESFCMEDLAKFPEYTGNPALVPSGPVHTCTFQGISVGWMDVYDDSLPCQWIDITDVPAGKYIARLECNAYHIFPETNYNNNVVETHVTIP</sequence>
<proteinExistence type="predicted"/>
<dbReference type="GO" id="GO:0005507">
    <property type="term" value="F:copper ion binding"/>
    <property type="evidence" value="ECO:0007669"/>
    <property type="project" value="InterPro"/>
</dbReference>
<reference evidence="2 3" key="1">
    <citation type="submission" date="2022-07" db="EMBL/GenBank/DDBJ databases">
        <title>Genome-wide signatures of adaptation to extreme environments.</title>
        <authorList>
            <person name="Cho C.H."/>
            <person name="Yoon H.S."/>
        </authorList>
    </citation>
    <scope>NUCLEOTIDE SEQUENCE [LARGE SCALE GENOMIC DNA]</scope>
    <source>
        <strain evidence="2 3">DBV 063 E5</strain>
    </source>
</reference>
<dbReference type="PANTHER" id="PTHR45817">
    <property type="entry name" value="LYSYL OXIDASE-LIKE-RELATED"/>
    <property type="match status" value="1"/>
</dbReference>
<dbReference type="Proteomes" id="UP001301350">
    <property type="component" value="Unassembled WGS sequence"/>
</dbReference>